<feature type="domain" description="HTH gntR-type" evidence="6">
    <location>
        <begin position="11"/>
        <end position="79"/>
    </location>
</feature>
<dbReference type="GO" id="GO:0030170">
    <property type="term" value="F:pyridoxal phosphate binding"/>
    <property type="evidence" value="ECO:0007669"/>
    <property type="project" value="InterPro"/>
</dbReference>
<dbReference type="Gene3D" id="3.40.640.10">
    <property type="entry name" value="Type I PLP-dependent aspartate aminotransferase-like (Major domain)"/>
    <property type="match status" value="1"/>
</dbReference>
<dbReference type="OrthoDB" id="9802328at2"/>
<evidence type="ECO:0000256" key="3">
    <source>
        <dbReference type="ARBA" id="ARBA00023015"/>
    </source>
</evidence>
<dbReference type="GO" id="GO:0003824">
    <property type="term" value="F:catalytic activity"/>
    <property type="evidence" value="ECO:0007669"/>
    <property type="project" value="UniProtKB-ARBA"/>
</dbReference>
<dbReference type="RefSeq" id="WP_073339152.1">
    <property type="nucleotide sequence ID" value="NZ_FQXM01000017.1"/>
</dbReference>
<dbReference type="InterPro" id="IPR015421">
    <property type="entry name" value="PyrdxlP-dep_Trfase_major"/>
</dbReference>
<protein>
    <submittedName>
        <fullName evidence="7">Transcriptional regulator, GntR family</fullName>
    </submittedName>
</protein>
<dbReference type="PANTHER" id="PTHR46577:SF1">
    <property type="entry name" value="HTH-TYPE TRANSCRIPTIONAL REGULATORY PROTEIN GABR"/>
    <property type="match status" value="1"/>
</dbReference>
<dbReference type="GO" id="GO:0003677">
    <property type="term" value="F:DNA binding"/>
    <property type="evidence" value="ECO:0007669"/>
    <property type="project" value="UniProtKB-KW"/>
</dbReference>
<sequence>MVFDFKINDKEKKYLQIYSQLKNMIYSKMLAPDSKLPSTRELSSLICVSRNSIMSAYELLEQEGLIYSIRNKGSYVKKLVADENKECSWIIPWEIKTTAYAKIAEKTDIIKNESVYKKGMISFKTIAPDENLFPIEEVKKSVLNILSNEGEKILNYGYAKGYDKLINFLLSYMTSKGVDTTNKSILITNGFTEGFDLTLSTILNKGDKILCENPTHNTALKIMKLQGLDIIGVDMTADGIDITQLSDKIKNNKVKAGFFVPSYHNPTGLVMSYDKRNLLYTIMKENNIPIIEDGFNEELQLKSDHISPLAAISNNDNSVIYIGSLSKILFPGLRIGWILGDKKLINAMESIKRSKNIHTSSLDQAILYDYLKNGNFEKYLKKIRTVYNEKFNLAIKLAKEYIPHQYITGDGGLYIFIKLKNIDARKLLSKCIDKGVIFTPGDIFYTQSIDTLHSTSSLVGWDTLRLGFSRLTLCDIEKGVKIIGHECLTL</sequence>
<accession>A0A1M5WHW8</accession>
<evidence type="ECO:0000256" key="4">
    <source>
        <dbReference type="ARBA" id="ARBA00023125"/>
    </source>
</evidence>
<organism evidence="7 8">
    <name type="scientific">Clostridium grantii DSM 8605</name>
    <dbReference type="NCBI Taxonomy" id="1121316"/>
    <lineage>
        <taxon>Bacteria</taxon>
        <taxon>Bacillati</taxon>
        <taxon>Bacillota</taxon>
        <taxon>Clostridia</taxon>
        <taxon>Eubacteriales</taxon>
        <taxon>Clostridiaceae</taxon>
        <taxon>Clostridium</taxon>
    </lineage>
</organism>
<keyword evidence="8" id="KW-1185">Reference proteome</keyword>
<keyword evidence="3" id="KW-0805">Transcription regulation</keyword>
<dbReference type="CDD" id="cd07377">
    <property type="entry name" value="WHTH_GntR"/>
    <property type="match status" value="1"/>
</dbReference>
<dbReference type="InterPro" id="IPR015422">
    <property type="entry name" value="PyrdxlP-dep_Trfase_small"/>
</dbReference>
<dbReference type="STRING" id="1121316.SAMN02745207_02927"/>
<dbReference type="InterPro" id="IPR051446">
    <property type="entry name" value="HTH_trans_reg/aminotransferase"/>
</dbReference>
<proteinExistence type="inferred from homology"/>
<dbReference type="InterPro" id="IPR015424">
    <property type="entry name" value="PyrdxlP-dep_Trfase"/>
</dbReference>
<dbReference type="SUPFAM" id="SSF53383">
    <property type="entry name" value="PLP-dependent transferases"/>
    <property type="match status" value="1"/>
</dbReference>
<dbReference type="GO" id="GO:0003700">
    <property type="term" value="F:DNA-binding transcription factor activity"/>
    <property type="evidence" value="ECO:0007669"/>
    <property type="project" value="InterPro"/>
</dbReference>
<dbReference type="SMART" id="SM00345">
    <property type="entry name" value="HTH_GNTR"/>
    <property type="match status" value="1"/>
</dbReference>
<comment type="similarity">
    <text evidence="1">In the C-terminal section; belongs to the class-I pyridoxal-phosphate-dependent aminotransferase family.</text>
</comment>
<dbReference type="EMBL" id="FQXM01000017">
    <property type="protein sequence ID" value="SHH87095.1"/>
    <property type="molecule type" value="Genomic_DNA"/>
</dbReference>
<dbReference type="Gene3D" id="1.10.10.10">
    <property type="entry name" value="Winged helix-like DNA-binding domain superfamily/Winged helix DNA-binding domain"/>
    <property type="match status" value="1"/>
</dbReference>
<evidence type="ECO:0000259" key="6">
    <source>
        <dbReference type="PROSITE" id="PS50949"/>
    </source>
</evidence>
<keyword evidence="2" id="KW-0663">Pyridoxal phosphate</keyword>
<dbReference type="Pfam" id="PF00392">
    <property type="entry name" value="GntR"/>
    <property type="match status" value="1"/>
</dbReference>
<dbReference type="Proteomes" id="UP000184447">
    <property type="component" value="Unassembled WGS sequence"/>
</dbReference>
<dbReference type="InterPro" id="IPR036390">
    <property type="entry name" value="WH_DNA-bd_sf"/>
</dbReference>
<keyword evidence="5" id="KW-0804">Transcription</keyword>
<evidence type="ECO:0000256" key="1">
    <source>
        <dbReference type="ARBA" id="ARBA00005384"/>
    </source>
</evidence>
<dbReference type="Gene3D" id="3.90.1150.10">
    <property type="entry name" value="Aspartate Aminotransferase, domain 1"/>
    <property type="match status" value="1"/>
</dbReference>
<dbReference type="SUPFAM" id="SSF46785">
    <property type="entry name" value="Winged helix' DNA-binding domain"/>
    <property type="match status" value="1"/>
</dbReference>
<dbReference type="PANTHER" id="PTHR46577">
    <property type="entry name" value="HTH-TYPE TRANSCRIPTIONAL REGULATORY PROTEIN GABR"/>
    <property type="match status" value="1"/>
</dbReference>
<dbReference type="Pfam" id="PF00155">
    <property type="entry name" value="Aminotran_1_2"/>
    <property type="match status" value="1"/>
</dbReference>
<dbReference type="InterPro" id="IPR004839">
    <property type="entry name" value="Aminotransferase_I/II_large"/>
</dbReference>
<dbReference type="InterPro" id="IPR036388">
    <property type="entry name" value="WH-like_DNA-bd_sf"/>
</dbReference>
<dbReference type="AlphaFoldDB" id="A0A1M5WHW8"/>
<dbReference type="CDD" id="cd00609">
    <property type="entry name" value="AAT_like"/>
    <property type="match status" value="1"/>
</dbReference>
<reference evidence="7 8" key="1">
    <citation type="submission" date="2016-11" db="EMBL/GenBank/DDBJ databases">
        <authorList>
            <person name="Jaros S."/>
            <person name="Januszkiewicz K."/>
            <person name="Wedrychowicz H."/>
        </authorList>
    </citation>
    <scope>NUCLEOTIDE SEQUENCE [LARGE SCALE GENOMIC DNA]</scope>
    <source>
        <strain evidence="7 8">DSM 8605</strain>
    </source>
</reference>
<evidence type="ECO:0000256" key="2">
    <source>
        <dbReference type="ARBA" id="ARBA00022898"/>
    </source>
</evidence>
<dbReference type="PROSITE" id="PS50949">
    <property type="entry name" value="HTH_GNTR"/>
    <property type="match status" value="1"/>
</dbReference>
<evidence type="ECO:0000313" key="8">
    <source>
        <dbReference type="Proteomes" id="UP000184447"/>
    </source>
</evidence>
<dbReference type="PRINTS" id="PR00035">
    <property type="entry name" value="HTHGNTR"/>
</dbReference>
<dbReference type="InterPro" id="IPR000524">
    <property type="entry name" value="Tscrpt_reg_HTH_GntR"/>
</dbReference>
<evidence type="ECO:0000256" key="5">
    <source>
        <dbReference type="ARBA" id="ARBA00023163"/>
    </source>
</evidence>
<name>A0A1M5WHW8_9CLOT</name>
<gene>
    <name evidence="7" type="ORF">SAMN02745207_02927</name>
</gene>
<evidence type="ECO:0000313" key="7">
    <source>
        <dbReference type="EMBL" id="SHH87095.1"/>
    </source>
</evidence>
<keyword evidence="4" id="KW-0238">DNA-binding</keyword>